<keyword evidence="1" id="KW-0472">Membrane</keyword>
<feature type="domain" description="Putative zinc-ribbon" evidence="2">
    <location>
        <begin position="1"/>
        <end position="25"/>
    </location>
</feature>
<reference evidence="3 4" key="1">
    <citation type="journal article" date="2015" name="Genome Announc.">
        <title>Expanding the biotechnology potential of lactobacilli through comparative genomics of 213 strains and associated genera.</title>
        <authorList>
            <person name="Sun Z."/>
            <person name="Harris H.M."/>
            <person name="McCann A."/>
            <person name="Guo C."/>
            <person name="Argimon S."/>
            <person name="Zhang W."/>
            <person name="Yang X."/>
            <person name="Jeffery I.B."/>
            <person name="Cooney J.C."/>
            <person name="Kagawa T.F."/>
            <person name="Liu W."/>
            <person name="Song Y."/>
            <person name="Salvetti E."/>
            <person name="Wrobel A."/>
            <person name="Rasinkangas P."/>
            <person name="Parkhill J."/>
            <person name="Rea M.C."/>
            <person name="O'Sullivan O."/>
            <person name="Ritari J."/>
            <person name="Douillard F.P."/>
            <person name="Paul Ross R."/>
            <person name="Yang R."/>
            <person name="Briner A.E."/>
            <person name="Felis G.E."/>
            <person name="de Vos W.M."/>
            <person name="Barrangou R."/>
            <person name="Klaenhammer T.R."/>
            <person name="Caufield P.W."/>
            <person name="Cui Y."/>
            <person name="Zhang H."/>
            <person name="O'Toole P.W."/>
        </authorList>
    </citation>
    <scope>NUCLEOTIDE SEQUENCE [LARGE SCALE GENOMIC DNA]</scope>
    <source>
        <strain evidence="3 4">DSM 13145</strain>
    </source>
</reference>
<protein>
    <recommendedName>
        <fullName evidence="2">Putative zinc-ribbon domain-containing protein</fullName>
    </recommendedName>
</protein>
<feature type="transmembrane region" description="Helical" evidence="1">
    <location>
        <begin position="44"/>
        <end position="64"/>
    </location>
</feature>
<keyword evidence="1" id="KW-0812">Transmembrane</keyword>
<dbReference type="InterPro" id="IPR059113">
    <property type="entry name" value="Znf_ribbon"/>
</dbReference>
<feature type="transmembrane region" description="Helical" evidence="1">
    <location>
        <begin position="76"/>
        <end position="100"/>
    </location>
</feature>
<evidence type="ECO:0000313" key="3">
    <source>
        <dbReference type="EMBL" id="KRL27353.1"/>
    </source>
</evidence>
<keyword evidence="4" id="KW-1185">Reference proteome</keyword>
<dbReference type="EMBL" id="AZER01000016">
    <property type="protein sequence ID" value="KRL27353.1"/>
    <property type="molecule type" value="Genomic_DNA"/>
</dbReference>
<accession>A0A0R1P5H1</accession>
<gene>
    <name evidence="3" type="ORF">FD27_GL001110</name>
</gene>
<evidence type="ECO:0000256" key="1">
    <source>
        <dbReference type="SAM" id="Phobius"/>
    </source>
</evidence>
<sequence>MKYCPNCGKQVDPKAVICPHCGVPLPSSGSSSTPATTTDDTGSVWWGVLGFFIPVAGLVLYIVWHNSEPKNAKSAGIGALIQVGVWIAFVIFFFFIALAADLSD</sequence>
<dbReference type="RefSeq" id="WP_057751488.1">
    <property type="nucleotide sequence ID" value="NZ_AZER01000016.1"/>
</dbReference>
<proteinExistence type="predicted"/>
<name>A0A0R1P5H1_9LACO</name>
<dbReference type="Pfam" id="PF13248">
    <property type="entry name" value="Zn_ribbon_3"/>
    <property type="match status" value="1"/>
</dbReference>
<comment type="caution">
    <text evidence="3">The sequence shown here is derived from an EMBL/GenBank/DDBJ whole genome shotgun (WGS) entry which is preliminary data.</text>
</comment>
<evidence type="ECO:0000259" key="2">
    <source>
        <dbReference type="Pfam" id="PF13248"/>
    </source>
</evidence>
<dbReference type="STRING" id="1423746.FD27_GL001110"/>
<evidence type="ECO:0000313" key="4">
    <source>
        <dbReference type="Proteomes" id="UP000051445"/>
    </source>
</evidence>
<organism evidence="3 4">
    <name type="scientific">Limosilactobacillus frumenti DSM 13145</name>
    <dbReference type="NCBI Taxonomy" id="1423746"/>
    <lineage>
        <taxon>Bacteria</taxon>
        <taxon>Bacillati</taxon>
        <taxon>Bacillota</taxon>
        <taxon>Bacilli</taxon>
        <taxon>Lactobacillales</taxon>
        <taxon>Lactobacillaceae</taxon>
        <taxon>Limosilactobacillus</taxon>
    </lineage>
</organism>
<keyword evidence="1" id="KW-1133">Transmembrane helix</keyword>
<dbReference type="PATRIC" id="fig|1423746.3.peg.1132"/>
<dbReference type="Proteomes" id="UP000051445">
    <property type="component" value="Unassembled WGS sequence"/>
</dbReference>
<dbReference type="AlphaFoldDB" id="A0A0R1P5H1"/>
<dbReference type="OrthoDB" id="90521at2"/>